<organism evidence="1 2">
    <name type="scientific">Candidatus Paracaedimonas acanthamoebae</name>
    <dbReference type="NCBI Taxonomy" id="244581"/>
    <lineage>
        <taxon>Bacteria</taxon>
        <taxon>Pseudomonadati</taxon>
        <taxon>Pseudomonadota</taxon>
        <taxon>Alphaproteobacteria</taxon>
        <taxon>Holosporales</taxon>
        <taxon>Caedimonadaceae</taxon>
        <taxon>Candidatus Paracaedimonas</taxon>
    </lineage>
</organism>
<comment type="caution">
    <text evidence="1">The sequence shown here is derived from an EMBL/GenBank/DDBJ whole genome shotgun (WGS) entry which is preliminary data.</text>
</comment>
<sequence>MTLAEKWKLEGLEKGLQQGLEKGRLEVARSMLLEGINKQTVVKVTGLSEEDLSQLLN</sequence>
<accession>A0A8J7PZV3</accession>
<protein>
    <recommendedName>
        <fullName evidence="3">Transposase</fullName>
    </recommendedName>
</protein>
<dbReference type="AlphaFoldDB" id="A0A8J7PZV3"/>
<evidence type="ECO:0000313" key="2">
    <source>
        <dbReference type="Proteomes" id="UP000664414"/>
    </source>
</evidence>
<gene>
    <name evidence="1" type="ORF">J0H12_01755</name>
</gene>
<reference evidence="1" key="1">
    <citation type="submission" date="2021-02" db="EMBL/GenBank/DDBJ databases">
        <title>Thiocyanate and organic carbon inputs drive convergent selection for specific autotrophic Afipia and Thiobacillus strains within complex microbiomes.</title>
        <authorList>
            <person name="Huddy R.J."/>
            <person name="Sachdeva R."/>
            <person name="Kadzinga F."/>
            <person name="Kantor R.S."/>
            <person name="Harrison S.T.L."/>
            <person name="Banfield J.F."/>
        </authorList>
    </citation>
    <scope>NUCLEOTIDE SEQUENCE</scope>
    <source>
        <strain evidence="1">SCN18_10_11_15_R4_P_38_20</strain>
    </source>
</reference>
<proteinExistence type="predicted"/>
<dbReference type="Proteomes" id="UP000664414">
    <property type="component" value="Unassembled WGS sequence"/>
</dbReference>
<dbReference type="EMBL" id="JAFKGL010000011">
    <property type="protein sequence ID" value="MBN9412638.1"/>
    <property type="molecule type" value="Genomic_DNA"/>
</dbReference>
<evidence type="ECO:0000313" key="1">
    <source>
        <dbReference type="EMBL" id="MBN9412638.1"/>
    </source>
</evidence>
<name>A0A8J7PZV3_9PROT</name>
<evidence type="ECO:0008006" key="3">
    <source>
        <dbReference type="Google" id="ProtNLM"/>
    </source>
</evidence>